<feature type="compositionally biased region" description="Polar residues" evidence="1">
    <location>
        <begin position="241"/>
        <end position="268"/>
    </location>
</feature>
<protein>
    <submittedName>
        <fullName evidence="3">Uncharacterized protein</fullName>
    </submittedName>
</protein>
<feature type="compositionally biased region" description="Basic and acidic residues" evidence="1">
    <location>
        <begin position="585"/>
        <end position="594"/>
    </location>
</feature>
<dbReference type="EMBL" id="MU167453">
    <property type="protein sequence ID" value="KAG0140326.1"/>
    <property type="molecule type" value="Genomic_DNA"/>
</dbReference>
<keyword evidence="4" id="KW-1185">Reference proteome</keyword>
<dbReference type="AlphaFoldDB" id="A0A9P6NAR5"/>
<keyword evidence="2" id="KW-0732">Signal</keyword>
<feature type="compositionally biased region" description="Polar residues" evidence="1">
    <location>
        <begin position="60"/>
        <end position="71"/>
    </location>
</feature>
<reference evidence="3" key="1">
    <citation type="submission" date="2013-11" db="EMBL/GenBank/DDBJ databases">
        <title>Genome sequence of the fusiform rust pathogen reveals effectors for host alternation and coevolution with pine.</title>
        <authorList>
            <consortium name="DOE Joint Genome Institute"/>
            <person name="Smith K."/>
            <person name="Pendleton A."/>
            <person name="Kubisiak T."/>
            <person name="Anderson C."/>
            <person name="Salamov A."/>
            <person name="Aerts A."/>
            <person name="Riley R."/>
            <person name="Clum A."/>
            <person name="Lindquist E."/>
            <person name="Ence D."/>
            <person name="Campbell M."/>
            <person name="Kronenberg Z."/>
            <person name="Feau N."/>
            <person name="Dhillon B."/>
            <person name="Hamelin R."/>
            <person name="Burleigh J."/>
            <person name="Smith J."/>
            <person name="Yandell M."/>
            <person name="Nelson C."/>
            <person name="Grigoriev I."/>
            <person name="Davis J."/>
        </authorList>
    </citation>
    <scope>NUCLEOTIDE SEQUENCE</scope>
    <source>
        <strain evidence="3">G11</strain>
    </source>
</reference>
<feature type="region of interest" description="Disordered" evidence="1">
    <location>
        <begin position="585"/>
        <end position="604"/>
    </location>
</feature>
<feature type="region of interest" description="Disordered" evidence="1">
    <location>
        <begin position="60"/>
        <end position="88"/>
    </location>
</feature>
<name>A0A9P6NAR5_9BASI</name>
<evidence type="ECO:0000256" key="1">
    <source>
        <dbReference type="SAM" id="MobiDB-lite"/>
    </source>
</evidence>
<feature type="region of interest" description="Disordered" evidence="1">
    <location>
        <begin position="234"/>
        <end position="297"/>
    </location>
</feature>
<feature type="compositionally biased region" description="Polar residues" evidence="1">
    <location>
        <begin position="126"/>
        <end position="142"/>
    </location>
</feature>
<organism evidence="3 4">
    <name type="scientific">Cronartium quercuum f. sp. fusiforme G11</name>
    <dbReference type="NCBI Taxonomy" id="708437"/>
    <lineage>
        <taxon>Eukaryota</taxon>
        <taxon>Fungi</taxon>
        <taxon>Dikarya</taxon>
        <taxon>Basidiomycota</taxon>
        <taxon>Pucciniomycotina</taxon>
        <taxon>Pucciniomycetes</taxon>
        <taxon>Pucciniales</taxon>
        <taxon>Coleosporiaceae</taxon>
        <taxon>Cronartium</taxon>
    </lineage>
</organism>
<dbReference type="Proteomes" id="UP000886653">
    <property type="component" value="Unassembled WGS sequence"/>
</dbReference>
<evidence type="ECO:0000256" key="2">
    <source>
        <dbReference type="SAM" id="SignalP"/>
    </source>
</evidence>
<sequence length="604" mass="68126">MVTAASVIILLILTHVHPSRSRPLQEVEPNPKEEIAKDLLAHDGLTLDMMWGWTIDDIPSTGQENDRTPASFNIKDGIFDIPPQREQSLPDKLDYQSREVQPDLSPPAAPPVVDRISSENHHQENDNSSADLISTETVSSLNGRKRLGSSREGLRRINASKRPTMSSFAHEWPIPKKPRTLGSSRGWNSQNVGSESLSLSARLIGDTLDSTRGIGIIPTWARLRTGKKPSFPLNSGEIAFNSGQQGSSAQKTETSRQELLSSQLSTDTQAKRRPKRRKTRPKQRKTRPKRRKTRGTSSWFRVETVKRAAGLVNAAHVNEDRSVFAKLKVPKFFNLKTEYISDEAPQDFNLFKQMFVPKKIPRKNTKAVGLTFSATILANTLEDLMMKFPERARLCKFQAALDAFLKKIRSGSEDNHKTESVAFEIFDLRVRTLLTEAWFVLLCFGEELRLSNEKMFRLQSRSFDVWKALLESEEVNVEALRSSTPDRVEQYRLNGKKGRSRQTSFSNLYQSLINKITLLHATAQFDTLPTRLALGGLENTRASLVGLSEEFDSEFAAYLENSTLAAEKKPDFPVLNRYLKAIYKTETDENRDQPSEGLPAVNSE</sequence>
<feature type="chain" id="PRO_5040505766" evidence="2">
    <location>
        <begin position="22"/>
        <end position="604"/>
    </location>
</feature>
<proteinExistence type="predicted"/>
<evidence type="ECO:0000313" key="4">
    <source>
        <dbReference type="Proteomes" id="UP000886653"/>
    </source>
</evidence>
<feature type="signal peptide" evidence="2">
    <location>
        <begin position="1"/>
        <end position="21"/>
    </location>
</feature>
<feature type="compositionally biased region" description="Polar residues" evidence="1">
    <location>
        <begin position="181"/>
        <end position="192"/>
    </location>
</feature>
<evidence type="ECO:0000313" key="3">
    <source>
        <dbReference type="EMBL" id="KAG0140326.1"/>
    </source>
</evidence>
<gene>
    <name evidence="3" type="ORF">CROQUDRAFT_665343</name>
</gene>
<accession>A0A9P6NAR5</accession>
<feature type="compositionally biased region" description="Basic residues" evidence="1">
    <location>
        <begin position="271"/>
        <end position="294"/>
    </location>
</feature>
<feature type="region of interest" description="Disordered" evidence="1">
    <location>
        <begin position="119"/>
        <end position="192"/>
    </location>
</feature>
<comment type="caution">
    <text evidence="3">The sequence shown here is derived from an EMBL/GenBank/DDBJ whole genome shotgun (WGS) entry which is preliminary data.</text>
</comment>